<evidence type="ECO:0000256" key="5">
    <source>
        <dbReference type="SAM" id="MobiDB-lite"/>
    </source>
</evidence>
<organism evidence="6 7">
    <name type="scientific">Cytospora mali</name>
    <name type="common">Apple Valsa canker fungus</name>
    <name type="synonym">Valsa mali</name>
    <dbReference type="NCBI Taxonomy" id="578113"/>
    <lineage>
        <taxon>Eukaryota</taxon>
        <taxon>Fungi</taxon>
        <taxon>Dikarya</taxon>
        <taxon>Ascomycota</taxon>
        <taxon>Pezizomycotina</taxon>
        <taxon>Sordariomycetes</taxon>
        <taxon>Sordariomycetidae</taxon>
        <taxon>Diaporthales</taxon>
        <taxon>Cytosporaceae</taxon>
        <taxon>Cytospora</taxon>
    </lineage>
</organism>
<protein>
    <recommendedName>
        <fullName evidence="4">Trehalase</fullName>
        <ecNumber evidence="4">3.2.1.28</ecNumber>
    </recommendedName>
    <alternativeName>
        <fullName evidence="4">Alpha-trehalose glucohydrolase</fullName>
    </alternativeName>
</protein>
<evidence type="ECO:0000313" key="7">
    <source>
        <dbReference type="Proteomes" id="UP000078559"/>
    </source>
</evidence>
<dbReference type="InterPro" id="IPR008928">
    <property type="entry name" value="6-hairpin_glycosidase_sf"/>
</dbReference>
<dbReference type="GO" id="GO:0005993">
    <property type="term" value="P:trehalose catabolic process"/>
    <property type="evidence" value="ECO:0007669"/>
    <property type="project" value="TreeGrafter"/>
</dbReference>
<dbReference type="EMBL" id="CM003099">
    <property type="protein sequence ID" value="KUI66926.1"/>
    <property type="molecule type" value="Genomic_DNA"/>
</dbReference>
<sequence>MTVLKGLLTAVATSDANSTGIDGIFYNGSDIAPCSSPLYCYGPILGSIQMAKPFKDSKTYVDMPTKAPLEQVLAGYEDLTKPLHNGSELLEFLSTYFAPAGQELIPVDPESLFVNATFLYDMSSLVNREFTEAVINIWPNLTREFNESAICPECESSFIPAQRPFVIAGGRFREPYYWDSYWILHGLLRSAGSFTEIARNQIENFFDLVDMYGFVPNGARKYYLNRAGPPVLAQMVRIYLEYTNDMSILERGISVLQREHGFFMNNRTIDTTFHEKNYTMNRYNAANNQPRPESYYEDWTQVNNESYYSSDGSVYPARNTSAEEKKWQYINLAAGAESGWDFSSRFMSNPRVATEDTYFPLASYKTVDLIPVDLNSLLYWHEVTVAEFLNKTGRPSEAEVWHKKARDRSQAMYELMWNDTLGSYFDFNSTSKDQELFWARDGDALPIETTPAHSNDTQVIFNVAQLMPFWTGAAAPSLKNNPKSVRSAFQRISEYLDIREGGIAPTNFRTSQQWDQPNVWPPHMHILMEALLKTPAINGKDDEDWIWTQNLALRLGQRYFDSAFCTWRATGGSSPSSPPLENLARDLGGVMFEKYSDQSLNEAGSGGEYEVAVGFGWSNGVLIWVADTFRNQLQTAFCPNLTVNDTGAGTSGKHAQHGDGVGDGSAAGLDQFDASWTSSHVGGLEHDGDGDGDGVDDDDDDGV</sequence>
<evidence type="ECO:0000256" key="4">
    <source>
        <dbReference type="RuleBase" id="RU361180"/>
    </source>
</evidence>
<dbReference type="Pfam" id="PF01204">
    <property type="entry name" value="Trehalase"/>
    <property type="match status" value="1"/>
</dbReference>
<dbReference type="InterPro" id="IPR001661">
    <property type="entry name" value="Glyco_hydro_37"/>
</dbReference>
<dbReference type="EC" id="3.2.1.28" evidence="4"/>
<keyword evidence="7" id="KW-1185">Reference proteome</keyword>
<evidence type="ECO:0000256" key="2">
    <source>
        <dbReference type="ARBA" id="ARBA00022801"/>
    </source>
</evidence>
<keyword evidence="3 4" id="KW-0326">Glycosidase</keyword>
<dbReference type="GO" id="GO:0004555">
    <property type="term" value="F:alpha,alpha-trehalase activity"/>
    <property type="evidence" value="ECO:0007669"/>
    <property type="project" value="UniProtKB-EC"/>
</dbReference>
<evidence type="ECO:0000256" key="3">
    <source>
        <dbReference type="ARBA" id="ARBA00023295"/>
    </source>
</evidence>
<dbReference type="PROSITE" id="PS00928">
    <property type="entry name" value="TREHALASE_2"/>
    <property type="match status" value="1"/>
</dbReference>
<reference evidence="6" key="1">
    <citation type="submission" date="2014-12" db="EMBL/GenBank/DDBJ databases">
        <title>Genome Sequence of Valsa Canker Pathogens Uncovers a Specific Adaption of Colonization on Woody Bark.</title>
        <authorList>
            <person name="Yin Z."/>
            <person name="Liu H."/>
            <person name="Gao X."/>
            <person name="Li Z."/>
            <person name="Song N."/>
            <person name="Ke X."/>
            <person name="Dai Q."/>
            <person name="Wu Y."/>
            <person name="Sun Y."/>
            <person name="Xu J.-R."/>
            <person name="Kang Z.K."/>
            <person name="Wang L."/>
            <person name="Huang L."/>
        </authorList>
    </citation>
    <scope>NUCLEOTIDE SEQUENCE [LARGE SCALE GENOMIC DNA]</scope>
    <source>
        <strain evidence="6">03-8</strain>
    </source>
</reference>
<evidence type="ECO:0000313" key="6">
    <source>
        <dbReference type="EMBL" id="KUI66926.1"/>
    </source>
</evidence>
<evidence type="ECO:0000256" key="1">
    <source>
        <dbReference type="ARBA" id="ARBA00005615"/>
    </source>
</evidence>
<dbReference type="PANTHER" id="PTHR23403">
    <property type="entry name" value="TREHALASE"/>
    <property type="match status" value="1"/>
</dbReference>
<feature type="compositionally biased region" description="Acidic residues" evidence="5">
    <location>
        <begin position="690"/>
        <end position="703"/>
    </location>
</feature>
<accession>A0A194VRV9</accession>
<dbReference type="SMR" id="A0A194VRV9"/>
<dbReference type="InterPro" id="IPR018232">
    <property type="entry name" value="Glyco_hydro_37_CS"/>
</dbReference>
<dbReference type="Gene3D" id="1.50.10.10">
    <property type="match status" value="1"/>
</dbReference>
<dbReference type="AlphaFoldDB" id="A0A194VRV9"/>
<feature type="region of interest" description="Disordered" evidence="5">
    <location>
        <begin position="649"/>
        <end position="703"/>
    </location>
</feature>
<proteinExistence type="inferred from homology"/>
<dbReference type="InterPro" id="IPR012341">
    <property type="entry name" value="6hp_glycosidase-like_sf"/>
</dbReference>
<dbReference type="PRINTS" id="PR00744">
    <property type="entry name" value="GLHYDRLASE37"/>
</dbReference>
<dbReference type="SUPFAM" id="SSF48208">
    <property type="entry name" value="Six-hairpin glycosidases"/>
    <property type="match status" value="1"/>
</dbReference>
<dbReference type="Proteomes" id="UP000078559">
    <property type="component" value="Chromosome 2"/>
</dbReference>
<dbReference type="OrthoDB" id="3542292at2759"/>
<name>A0A194VRV9_CYTMA</name>
<comment type="similarity">
    <text evidence="1 4">Belongs to the glycosyl hydrolase 37 family.</text>
</comment>
<keyword evidence="2 4" id="KW-0378">Hydrolase</keyword>
<gene>
    <name evidence="6" type="ORF">VM1G_01905</name>
</gene>
<comment type="catalytic activity">
    <reaction evidence="4">
        <text>alpha,alpha-trehalose + H2O = alpha-D-glucose + beta-D-glucose</text>
        <dbReference type="Rhea" id="RHEA:32675"/>
        <dbReference type="ChEBI" id="CHEBI:15377"/>
        <dbReference type="ChEBI" id="CHEBI:15903"/>
        <dbReference type="ChEBI" id="CHEBI:16551"/>
        <dbReference type="ChEBI" id="CHEBI:17925"/>
        <dbReference type="EC" id="3.2.1.28"/>
    </reaction>
</comment>
<dbReference type="PANTHER" id="PTHR23403:SF1">
    <property type="entry name" value="TREHALASE"/>
    <property type="match status" value="1"/>
</dbReference>